<dbReference type="PROSITE" id="PS50011">
    <property type="entry name" value="PROTEIN_KINASE_DOM"/>
    <property type="match status" value="1"/>
</dbReference>
<dbReference type="InterPro" id="IPR011009">
    <property type="entry name" value="Kinase-like_dom_sf"/>
</dbReference>
<protein>
    <recommendedName>
        <fullName evidence="1">non-specific serine/threonine protein kinase</fullName>
        <ecNumber evidence="1">2.7.11.1</ecNumber>
    </recommendedName>
</protein>
<dbReference type="PROSITE" id="PS00108">
    <property type="entry name" value="PROTEIN_KINASE_ST"/>
    <property type="match status" value="1"/>
</dbReference>
<evidence type="ECO:0000313" key="10">
    <source>
        <dbReference type="EMBL" id="KAF9787815.1"/>
    </source>
</evidence>
<dbReference type="InterPro" id="IPR000719">
    <property type="entry name" value="Prot_kinase_dom"/>
</dbReference>
<feature type="domain" description="Protein kinase" evidence="9">
    <location>
        <begin position="21"/>
        <end position="291"/>
    </location>
</feature>
<dbReference type="Proteomes" id="UP000736335">
    <property type="component" value="Unassembled WGS sequence"/>
</dbReference>
<evidence type="ECO:0000313" key="11">
    <source>
        <dbReference type="Proteomes" id="UP000736335"/>
    </source>
</evidence>
<sequence length="374" mass="42586">MALFVGTSLTGRTVDTTDGPLKLQRRLISGSSGTVYIAEYTKTHRQVAVKVIPRSIQSADCSAEEFRKQQDVQDHENIAHTIALYPNARLGHHGIHTSFTGDLLVFDLYRGGDLFTAIASYHYGAQEDKIRDTFLQVLSAVEYCHDHGIFHRDIKPENILCSEDGRHVFLTDFGLATTEDMVHCRCGSPMYMSWECSTHHVGDPATFSAKASDVWSLGMILLALVTGHCAWTSIQHPDYDRYRTNPDLFWKERFPISRDLRVLLNDVFVEKTEERITLKQFRKRVADMPTFYLTKKELANAPPTVRAVWVAYVERGRTQLEEGTVSKPLGSNEIHHHNHHHHMPFSAKNLLHHARKVLPFIRAHRVEHVQSSLG</sequence>
<dbReference type="GO" id="GO:0005524">
    <property type="term" value="F:ATP binding"/>
    <property type="evidence" value="ECO:0007669"/>
    <property type="project" value="UniProtKB-KW"/>
</dbReference>
<evidence type="ECO:0000256" key="8">
    <source>
        <dbReference type="ARBA" id="ARBA00048679"/>
    </source>
</evidence>
<dbReference type="AlphaFoldDB" id="A0A9P6HL82"/>
<keyword evidence="4" id="KW-0547">Nucleotide-binding</keyword>
<comment type="catalytic activity">
    <reaction evidence="7">
        <text>L-threonyl-[protein] + ATP = O-phospho-L-threonyl-[protein] + ADP + H(+)</text>
        <dbReference type="Rhea" id="RHEA:46608"/>
        <dbReference type="Rhea" id="RHEA-COMP:11060"/>
        <dbReference type="Rhea" id="RHEA-COMP:11605"/>
        <dbReference type="ChEBI" id="CHEBI:15378"/>
        <dbReference type="ChEBI" id="CHEBI:30013"/>
        <dbReference type="ChEBI" id="CHEBI:30616"/>
        <dbReference type="ChEBI" id="CHEBI:61977"/>
        <dbReference type="ChEBI" id="CHEBI:456216"/>
        <dbReference type="EC" id="2.7.11.1"/>
    </reaction>
</comment>
<reference evidence="10" key="2">
    <citation type="submission" date="2020-11" db="EMBL/GenBank/DDBJ databases">
        <authorList>
            <consortium name="DOE Joint Genome Institute"/>
            <person name="Kuo A."/>
            <person name="Miyauchi S."/>
            <person name="Kiss E."/>
            <person name="Drula E."/>
            <person name="Kohler A."/>
            <person name="Sanchez-Garcia M."/>
            <person name="Andreopoulos B."/>
            <person name="Barry K.W."/>
            <person name="Bonito G."/>
            <person name="Buee M."/>
            <person name="Carver A."/>
            <person name="Chen C."/>
            <person name="Cichocki N."/>
            <person name="Clum A."/>
            <person name="Culley D."/>
            <person name="Crous P.W."/>
            <person name="Fauchery L."/>
            <person name="Girlanda M."/>
            <person name="Hayes R."/>
            <person name="Keri Z."/>
            <person name="Labutti K."/>
            <person name="Lipzen A."/>
            <person name="Lombard V."/>
            <person name="Magnuson J."/>
            <person name="Maillard F."/>
            <person name="Morin E."/>
            <person name="Murat C."/>
            <person name="Nolan M."/>
            <person name="Ohm R."/>
            <person name="Pangilinan J."/>
            <person name="Pereira M."/>
            <person name="Perotto S."/>
            <person name="Peter M."/>
            <person name="Riley R."/>
            <person name="Sitrit Y."/>
            <person name="Stielow B."/>
            <person name="Szollosi G."/>
            <person name="Zifcakova L."/>
            <person name="Stursova M."/>
            <person name="Spatafora J.W."/>
            <person name="Tedersoo L."/>
            <person name="Vaario L.-M."/>
            <person name="Yamada A."/>
            <person name="Yan M."/>
            <person name="Wang P."/>
            <person name="Xu J."/>
            <person name="Bruns T."/>
            <person name="Baldrian P."/>
            <person name="Vilgalys R."/>
            <person name="Henrissat B."/>
            <person name="Grigoriev I.V."/>
            <person name="Hibbett D."/>
            <person name="Nagy L.G."/>
            <person name="Martin F.M."/>
        </authorList>
    </citation>
    <scope>NUCLEOTIDE SEQUENCE</scope>
    <source>
        <strain evidence="10">UH-Tt-Lm1</strain>
    </source>
</reference>
<evidence type="ECO:0000256" key="5">
    <source>
        <dbReference type="ARBA" id="ARBA00022777"/>
    </source>
</evidence>
<name>A0A9P6HL82_9AGAM</name>
<gene>
    <name evidence="10" type="ORF">BJ322DRAFT_1217109</name>
</gene>
<dbReference type="SUPFAM" id="SSF56112">
    <property type="entry name" value="Protein kinase-like (PK-like)"/>
    <property type="match status" value="1"/>
</dbReference>
<dbReference type="EMBL" id="WIUZ02000004">
    <property type="protein sequence ID" value="KAF9787815.1"/>
    <property type="molecule type" value="Genomic_DNA"/>
</dbReference>
<keyword evidence="11" id="KW-1185">Reference proteome</keyword>
<evidence type="ECO:0000259" key="9">
    <source>
        <dbReference type="PROSITE" id="PS50011"/>
    </source>
</evidence>
<keyword evidence="3" id="KW-0808">Transferase</keyword>
<comment type="caution">
    <text evidence="10">The sequence shown here is derived from an EMBL/GenBank/DDBJ whole genome shotgun (WGS) entry which is preliminary data.</text>
</comment>
<keyword evidence="6" id="KW-0067">ATP-binding</keyword>
<keyword evidence="2" id="KW-0723">Serine/threonine-protein kinase</keyword>
<dbReference type="PANTHER" id="PTHR43895">
    <property type="entry name" value="CALCIUM/CALMODULIN-DEPENDENT PROTEIN KINASE KINASE-RELATED"/>
    <property type="match status" value="1"/>
</dbReference>
<comment type="catalytic activity">
    <reaction evidence="8">
        <text>L-seryl-[protein] + ATP = O-phospho-L-seryl-[protein] + ADP + H(+)</text>
        <dbReference type="Rhea" id="RHEA:17989"/>
        <dbReference type="Rhea" id="RHEA-COMP:9863"/>
        <dbReference type="Rhea" id="RHEA-COMP:11604"/>
        <dbReference type="ChEBI" id="CHEBI:15378"/>
        <dbReference type="ChEBI" id="CHEBI:29999"/>
        <dbReference type="ChEBI" id="CHEBI:30616"/>
        <dbReference type="ChEBI" id="CHEBI:83421"/>
        <dbReference type="ChEBI" id="CHEBI:456216"/>
        <dbReference type="EC" id="2.7.11.1"/>
    </reaction>
</comment>
<dbReference type="SMART" id="SM00220">
    <property type="entry name" value="S_TKc"/>
    <property type="match status" value="1"/>
</dbReference>
<dbReference type="OrthoDB" id="541276at2759"/>
<organism evidence="10 11">
    <name type="scientific">Thelephora terrestris</name>
    <dbReference type="NCBI Taxonomy" id="56493"/>
    <lineage>
        <taxon>Eukaryota</taxon>
        <taxon>Fungi</taxon>
        <taxon>Dikarya</taxon>
        <taxon>Basidiomycota</taxon>
        <taxon>Agaricomycotina</taxon>
        <taxon>Agaricomycetes</taxon>
        <taxon>Thelephorales</taxon>
        <taxon>Thelephoraceae</taxon>
        <taxon>Thelephora</taxon>
    </lineage>
</organism>
<dbReference type="GO" id="GO:0007165">
    <property type="term" value="P:signal transduction"/>
    <property type="evidence" value="ECO:0007669"/>
    <property type="project" value="TreeGrafter"/>
</dbReference>
<accession>A0A9P6HL82</accession>
<evidence type="ECO:0000256" key="3">
    <source>
        <dbReference type="ARBA" id="ARBA00022679"/>
    </source>
</evidence>
<dbReference type="EC" id="2.7.11.1" evidence="1"/>
<dbReference type="Pfam" id="PF00069">
    <property type="entry name" value="Pkinase"/>
    <property type="match status" value="1"/>
</dbReference>
<reference evidence="10" key="1">
    <citation type="journal article" date="2020" name="Nat. Commun.">
        <title>Large-scale genome sequencing of mycorrhizal fungi provides insights into the early evolution of symbiotic traits.</title>
        <authorList>
            <person name="Miyauchi S."/>
            <person name="Kiss E."/>
            <person name="Kuo A."/>
            <person name="Drula E."/>
            <person name="Kohler A."/>
            <person name="Sanchez-Garcia M."/>
            <person name="Morin E."/>
            <person name="Andreopoulos B."/>
            <person name="Barry K.W."/>
            <person name="Bonito G."/>
            <person name="Buee M."/>
            <person name="Carver A."/>
            <person name="Chen C."/>
            <person name="Cichocki N."/>
            <person name="Clum A."/>
            <person name="Culley D."/>
            <person name="Crous P.W."/>
            <person name="Fauchery L."/>
            <person name="Girlanda M."/>
            <person name="Hayes R.D."/>
            <person name="Keri Z."/>
            <person name="LaButti K."/>
            <person name="Lipzen A."/>
            <person name="Lombard V."/>
            <person name="Magnuson J."/>
            <person name="Maillard F."/>
            <person name="Murat C."/>
            <person name="Nolan M."/>
            <person name="Ohm R.A."/>
            <person name="Pangilinan J."/>
            <person name="Pereira M.F."/>
            <person name="Perotto S."/>
            <person name="Peter M."/>
            <person name="Pfister S."/>
            <person name="Riley R."/>
            <person name="Sitrit Y."/>
            <person name="Stielow J.B."/>
            <person name="Szollosi G."/>
            <person name="Zifcakova L."/>
            <person name="Stursova M."/>
            <person name="Spatafora J.W."/>
            <person name="Tedersoo L."/>
            <person name="Vaario L.M."/>
            <person name="Yamada A."/>
            <person name="Yan M."/>
            <person name="Wang P."/>
            <person name="Xu J."/>
            <person name="Bruns T."/>
            <person name="Baldrian P."/>
            <person name="Vilgalys R."/>
            <person name="Dunand C."/>
            <person name="Henrissat B."/>
            <person name="Grigoriev I.V."/>
            <person name="Hibbett D."/>
            <person name="Nagy L.G."/>
            <person name="Martin F.M."/>
        </authorList>
    </citation>
    <scope>NUCLEOTIDE SEQUENCE</scope>
    <source>
        <strain evidence="10">UH-Tt-Lm1</strain>
    </source>
</reference>
<dbReference type="GO" id="GO:0004674">
    <property type="term" value="F:protein serine/threonine kinase activity"/>
    <property type="evidence" value="ECO:0007669"/>
    <property type="project" value="UniProtKB-KW"/>
</dbReference>
<proteinExistence type="predicted"/>
<evidence type="ECO:0000256" key="4">
    <source>
        <dbReference type="ARBA" id="ARBA00022741"/>
    </source>
</evidence>
<evidence type="ECO:0000256" key="1">
    <source>
        <dbReference type="ARBA" id="ARBA00012513"/>
    </source>
</evidence>
<dbReference type="PANTHER" id="PTHR43895:SF32">
    <property type="entry name" value="SERINE_THREONINE-PROTEIN KINASE CHK1"/>
    <property type="match status" value="1"/>
</dbReference>
<keyword evidence="5 10" id="KW-0418">Kinase</keyword>
<evidence type="ECO:0000256" key="2">
    <source>
        <dbReference type="ARBA" id="ARBA00022527"/>
    </source>
</evidence>
<evidence type="ECO:0000256" key="7">
    <source>
        <dbReference type="ARBA" id="ARBA00047899"/>
    </source>
</evidence>
<evidence type="ECO:0000256" key="6">
    <source>
        <dbReference type="ARBA" id="ARBA00022840"/>
    </source>
</evidence>
<dbReference type="Gene3D" id="1.10.510.10">
    <property type="entry name" value="Transferase(Phosphotransferase) domain 1"/>
    <property type="match status" value="1"/>
</dbReference>
<dbReference type="InterPro" id="IPR008271">
    <property type="entry name" value="Ser/Thr_kinase_AS"/>
</dbReference>